<proteinExistence type="inferred from homology"/>
<protein>
    <recommendedName>
        <fullName evidence="2">EthD domain-containing protein</fullName>
    </recommendedName>
</protein>
<sequence>MTFTVFMFIPRKPGMTLEAFKEYYETKHVPLCWDALGDEKPIRHSRYYIQRNPAAQGNADVPPPLLYLGDPATVDYDCISMVEYEDEAHFLRFKEVMQNGPLREKITADQDAFEDHSRMKALAVESPKVSER</sequence>
<comment type="similarity">
    <text evidence="1">Belongs to the tpcK family.</text>
</comment>
<dbReference type="OrthoDB" id="2519291at2759"/>
<dbReference type="GeneID" id="63854839"/>
<evidence type="ECO:0000313" key="3">
    <source>
        <dbReference type="EMBL" id="KAF1851616.1"/>
    </source>
</evidence>
<reference evidence="3" key="1">
    <citation type="submission" date="2020-01" db="EMBL/GenBank/DDBJ databases">
        <authorList>
            <consortium name="DOE Joint Genome Institute"/>
            <person name="Haridas S."/>
            <person name="Albert R."/>
            <person name="Binder M."/>
            <person name="Bloem J."/>
            <person name="Labutti K."/>
            <person name="Salamov A."/>
            <person name="Andreopoulos B."/>
            <person name="Baker S.E."/>
            <person name="Barry K."/>
            <person name="Bills G."/>
            <person name="Bluhm B.H."/>
            <person name="Cannon C."/>
            <person name="Castanera R."/>
            <person name="Culley D.E."/>
            <person name="Daum C."/>
            <person name="Ezra D."/>
            <person name="Gonzalez J.B."/>
            <person name="Henrissat B."/>
            <person name="Kuo A."/>
            <person name="Liang C."/>
            <person name="Lipzen A."/>
            <person name="Lutzoni F."/>
            <person name="Magnuson J."/>
            <person name="Mondo S."/>
            <person name="Nolan M."/>
            <person name="Ohm R."/>
            <person name="Pangilinan J."/>
            <person name="Park H.-J."/>
            <person name="Ramirez L."/>
            <person name="Alfaro M."/>
            <person name="Sun H."/>
            <person name="Tritt A."/>
            <person name="Yoshinaga Y."/>
            <person name="Zwiers L.-H."/>
            <person name="Turgeon B.G."/>
            <person name="Goodwin S.B."/>
            <person name="Spatafora J.W."/>
            <person name="Crous P.W."/>
            <person name="Grigoriev I.V."/>
        </authorList>
    </citation>
    <scope>NUCLEOTIDE SEQUENCE</scope>
    <source>
        <strain evidence="3">CBS 394.84</strain>
    </source>
</reference>
<accession>A0A9P4LD95</accession>
<keyword evidence="4" id="KW-1185">Reference proteome</keyword>
<dbReference type="InterPro" id="IPR011008">
    <property type="entry name" value="Dimeric_a/b-barrel"/>
</dbReference>
<dbReference type="Gene3D" id="3.30.70.100">
    <property type="match status" value="1"/>
</dbReference>
<comment type="caution">
    <text evidence="3">The sequence shown here is derived from an EMBL/GenBank/DDBJ whole genome shotgun (WGS) entry which is preliminary data.</text>
</comment>
<dbReference type="EMBL" id="ML976614">
    <property type="protein sequence ID" value="KAF1851616.1"/>
    <property type="molecule type" value="Genomic_DNA"/>
</dbReference>
<name>A0A9P4LD95_9PLEO</name>
<dbReference type="GO" id="GO:0016491">
    <property type="term" value="F:oxidoreductase activity"/>
    <property type="evidence" value="ECO:0007669"/>
    <property type="project" value="InterPro"/>
</dbReference>
<dbReference type="SUPFAM" id="SSF54909">
    <property type="entry name" value="Dimeric alpha+beta barrel"/>
    <property type="match status" value="1"/>
</dbReference>
<dbReference type="RefSeq" id="XP_040794179.1">
    <property type="nucleotide sequence ID" value="XM_040937589.1"/>
</dbReference>
<dbReference type="AlphaFoldDB" id="A0A9P4LD95"/>
<feature type="domain" description="EthD" evidence="2">
    <location>
        <begin position="12"/>
        <end position="116"/>
    </location>
</feature>
<gene>
    <name evidence="3" type="ORF">K460DRAFT_413158</name>
</gene>
<evidence type="ECO:0000259" key="2">
    <source>
        <dbReference type="Pfam" id="PF07110"/>
    </source>
</evidence>
<evidence type="ECO:0000313" key="4">
    <source>
        <dbReference type="Proteomes" id="UP000800039"/>
    </source>
</evidence>
<evidence type="ECO:0000256" key="1">
    <source>
        <dbReference type="ARBA" id="ARBA00005986"/>
    </source>
</evidence>
<organism evidence="3 4">
    <name type="scientific">Cucurbitaria berberidis CBS 394.84</name>
    <dbReference type="NCBI Taxonomy" id="1168544"/>
    <lineage>
        <taxon>Eukaryota</taxon>
        <taxon>Fungi</taxon>
        <taxon>Dikarya</taxon>
        <taxon>Ascomycota</taxon>
        <taxon>Pezizomycotina</taxon>
        <taxon>Dothideomycetes</taxon>
        <taxon>Pleosporomycetidae</taxon>
        <taxon>Pleosporales</taxon>
        <taxon>Pleosporineae</taxon>
        <taxon>Cucurbitariaceae</taxon>
        <taxon>Cucurbitaria</taxon>
    </lineage>
</organism>
<dbReference type="InterPro" id="IPR009799">
    <property type="entry name" value="EthD_dom"/>
</dbReference>
<dbReference type="Proteomes" id="UP000800039">
    <property type="component" value="Unassembled WGS sequence"/>
</dbReference>
<dbReference type="Pfam" id="PF07110">
    <property type="entry name" value="EthD"/>
    <property type="match status" value="1"/>
</dbReference>